<reference evidence="13" key="1">
    <citation type="submission" date="2024-05" db="EMBL/GenBank/DDBJ databases">
        <title>Alkalihalobacillus sp. strain MEB203 novel alkaliphilic bacterium from Lonar Lake, India.</title>
        <authorList>
            <person name="Joshi A."/>
            <person name="Thite S."/>
            <person name="Mengade P."/>
        </authorList>
    </citation>
    <scope>NUCLEOTIDE SEQUENCE</scope>
    <source>
        <strain evidence="13">MEB 203</strain>
    </source>
</reference>
<evidence type="ECO:0000259" key="11">
    <source>
        <dbReference type="PROSITE" id="PS50109"/>
    </source>
</evidence>
<keyword evidence="14" id="KW-1185">Reference proteome</keyword>
<dbReference type="SUPFAM" id="SSF55874">
    <property type="entry name" value="ATPase domain of HSP90 chaperone/DNA topoisomerase II/histidine kinase"/>
    <property type="match status" value="1"/>
</dbReference>
<dbReference type="InterPro" id="IPR005467">
    <property type="entry name" value="His_kinase_dom"/>
</dbReference>
<dbReference type="Pfam" id="PF02518">
    <property type="entry name" value="HATPase_c"/>
    <property type="match status" value="1"/>
</dbReference>
<evidence type="ECO:0000256" key="3">
    <source>
        <dbReference type="ARBA" id="ARBA00022553"/>
    </source>
</evidence>
<dbReference type="PROSITE" id="PS50109">
    <property type="entry name" value="HIS_KIN"/>
    <property type="match status" value="1"/>
</dbReference>
<keyword evidence="5" id="KW-0547">Nucleotide-binding</keyword>
<dbReference type="Gene3D" id="3.40.50.2300">
    <property type="match status" value="1"/>
</dbReference>
<evidence type="ECO:0000313" key="14">
    <source>
        <dbReference type="Proteomes" id="UP001148125"/>
    </source>
</evidence>
<dbReference type="NCBIfam" id="TIGR00229">
    <property type="entry name" value="sensory_box"/>
    <property type="match status" value="1"/>
</dbReference>
<dbReference type="InterPro" id="IPR035965">
    <property type="entry name" value="PAS-like_dom_sf"/>
</dbReference>
<evidence type="ECO:0000259" key="12">
    <source>
        <dbReference type="PROSITE" id="PS50110"/>
    </source>
</evidence>
<evidence type="ECO:0000256" key="2">
    <source>
        <dbReference type="ARBA" id="ARBA00012438"/>
    </source>
</evidence>
<proteinExistence type="predicted"/>
<dbReference type="Gene3D" id="3.30.565.10">
    <property type="entry name" value="Histidine kinase-like ATPase, C-terminal domain"/>
    <property type="match status" value="1"/>
</dbReference>
<dbReference type="InterPro" id="IPR004358">
    <property type="entry name" value="Sig_transdc_His_kin-like_C"/>
</dbReference>
<dbReference type="EC" id="2.7.13.3" evidence="2"/>
<evidence type="ECO:0000313" key="13">
    <source>
        <dbReference type="EMBL" id="MDE5411813.1"/>
    </source>
</evidence>
<dbReference type="SUPFAM" id="SSF55785">
    <property type="entry name" value="PYP-like sensor domain (PAS domain)"/>
    <property type="match status" value="1"/>
</dbReference>
<evidence type="ECO:0000256" key="8">
    <source>
        <dbReference type="ARBA" id="ARBA00023012"/>
    </source>
</evidence>
<dbReference type="InterPro" id="IPR000014">
    <property type="entry name" value="PAS"/>
</dbReference>
<dbReference type="InterPro" id="IPR003661">
    <property type="entry name" value="HisK_dim/P_dom"/>
</dbReference>
<dbReference type="Gene3D" id="1.10.287.130">
    <property type="match status" value="1"/>
</dbReference>
<sequence>MVNGEKVDILLVDDRPENLIALEAVLASPYYNLIKADCGEEALKYVLQYDFAVILLDVQMPGLNGFETAELIKQRKTSMHIPIIFITALSKASEHVSKGYSAGAVDYIFKPFNPSLLRSKVEAFVDIYRNRKEIEVQRNELERQTADLKQKYMNLEVIIADKTKELLLANEELQVSQESFRKIFHCSPNLMAIRSLYDKKYLQVNKIWSEVTGYEIEELEGVLDNLLHIKPETSTEFSNETHSLELQDGLYNEQVTYVTKGGETRDGLLSTEQVYINGEPCIISVITDVTDSVKMQKEITRLDRLNLVGEMAAGIAHEIRNPMTTVLGFLQLSKKQQEYPTPIEYIDLMIGELERANGIITEFLALAKDKATDPRLENLNDIIYALHPLLQAEGMLGNKNVNLDLEDCPLLFIDEKEIRQLILNIALNGLEAMPLGGQLTIRTYVESDRAILKIIDEGPGIEPDVLKHIGTPFFTTKDKGTGLGLAICYSIAARNRANIEADTSEHGTTFIVTFQQSMRLCKNAENTTNI</sequence>
<dbReference type="SMART" id="SM00388">
    <property type="entry name" value="HisKA"/>
    <property type="match status" value="1"/>
</dbReference>
<protein>
    <recommendedName>
        <fullName evidence="2">histidine kinase</fullName>
        <ecNumber evidence="2">2.7.13.3</ecNumber>
    </recommendedName>
</protein>
<comment type="catalytic activity">
    <reaction evidence="1">
        <text>ATP + protein L-histidine = ADP + protein N-phospho-L-histidine.</text>
        <dbReference type="EC" id="2.7.13.3"/>
    </reaction>
</comment>
<dbReference type="SUPFAM" id="SSF47384">
    <property type="entry name" value="Homodimeric domain of signal transducing histidine kinase"/>
    <property type="match status" value="1"/>
</dbReference>
<dbReference type="SMART" id="SM00387">
    <property type="entry name" value="HATPase_c"/>
    <property type="match status" value="1"/>
</dbReference>
<keyword evidence="3 9" id="KW-0597">Phosphoprotein</keyword>
<dbReference type="PANTHER" id="PTHR43547">
    <property type="entry name" value="TWO-COMPONENT HISTIDINE KINASE"/>
    <property type="match status" value="1"/>
</dbReference>
<accession>A0ABT5V8M9</accession>
<gene>
    <name evidence="13" type="ORF">N7Z68_00270</name>
</gene>
<keyword evidence="10" id="KW-0175">Coiled coil</keyword>
<dbReference type="EMBL" id="JAOTPO010000001">
    <property type="protein sequence ID" value="MDE5411813.1"/>
    <property type="molecule type" value="Genomic_DNA"/>
</dbReference>
<dbReference type="Pfam" id="PF00512">
    <property type="entry name" value="HisKA"/>
    <property type="match status" value="1"/>
</dbReference>
<dbReference type="Proteomes" id="UP001148125">
    <property type="component" value="Unassembled WGS sequence"/>
</dbReference>
<dbReference type="Pfam" id="PF00072">
    <property type="entry name" value="Response_reg"/>
    <property type="match status" value="1"/>
</dbReference>
<feature type="modified residue" description="4-aspartylphosphate" evidence="9">
    <location>
        <position position="57"/>
    </location>
</feature>
<dbReference type="SUPFAM" id="SSF52172">
    <property type="entry name" value="CheY-like"/>
    <property type="match status" value="1"/>
</dbReference>
<dbReference type="CDD" id="cd00082">
    <property type="entry name" value="HisKA"/>
    <property type="match status" value="1"/>
</dbReference>
<dbReference type="PANTHER" id="PTHR43547:SF2">
    <property type="entry name" value="HYBRID SIGNAL TRANSDUCTION HISTIDINE KINASE C"/>
    <property type="match status" value="1"/>
</dbReference>
<evidence type="ECO:0000256" key="10">
    <source>
        <dbReference type="SAM" id="Coils"/>
    </source>
</evidence>
<evidence type="ECO:0000256" key="5">
    <source>
        <dbReference type="ARBA" id="ARBA00022741"/>
    </source>
</evidence>
<name>A0ABT5V8M9_9BACI</name>
<keyword evidence="6" id="KW-0418">Kinase</keyword>
<dbReference type="PROSITE" id="PS50110">
    <property type="entry name" value="RESPONSE_REGULATORY"/>
    <property type="match status" value="1"/>
</dbReference>
<feature type="domain" description="Histidine kinase" evidence="11">
    <location>
        <begin position="314"/>
        <end position="518"/>
    </location>
</feature>
<evidence type="ECO:0000256" key="9">
    <source>
        <dbReference type="PROSITE-ProRule" id="PRU00169"/>
    </source>
</evidence>
<dbReference type="InterPro" id="IPR036890">
    <property type="entry name" value="HATPase_C_sf"/>
</dbReference>
<dbReference type="InterPro" id="IPR003594">
    <property type="entry name" value="HATPase_dom"/>
</dbReference>
<keyword evidence="4" id="KW-0808">Transferase</keyword>
<evidence type="ECO:0000256" key="1">
    <source>
        <dbReference type="ARBA" id="ARBA00000085"/>
    </source>
</evidence>
<comment type="caution">
    <text evidence="13">The sequence shown here is derived from an EMBL/GenBank/DDBJ whole genome shotgun (WGS) entry which is preliminary data.</text>
</comment>
<dbReference type="InterPro" id="IPR011006">
    <property type="entry name" value="CheY-like_superfamily"/>
</dbReference>
<keyword evidence="8" id="KW-0902">Two-component regulatory system</keyword>
<evidence type="ECO:0000256" key="6">
    <source>
        <dbReference type="ARBA" id="ARBA00022777"/>
    </source>
</evidence>
<dbReference type="RefSeq" id="WP_275116449.1">
    <property type="nucleotide sequence ID" value="NZ_JAOTPO010000001.1"/>
</dbReference>
<feature type="coiled-coil region" evidence="10">
    <location>
        <begin position="124"/>
        <end position="158"/>
    </location>
</feature>
<dbReference type="Gene3D" id="3.30.450.20">
    <property type="entry name" value="PAS domain"/>
    <property type="match status" value="1"/>
</dbReference>
<dbReference type="PRINTS" id="PR00344">
    <property type="entry name" value="BCTRLSENSOR"/>
</dbReference>
<evidence type="ECO:0000256" key="4">
    <source>
        <dbReference type="ARBA" id="ARBA00022679"/>
    </source>
</evidence>
<organism evidence="13 14">
    <name type="scientific">Alkalihalobacterium chitinilyticum</name>
    <dbReference type="NCBI Taxonomy" id="2980103"/>
    <lineage>
        <taxon>Bacteria</taxon>
        <taxon>Bacillati</taxon>
        <taxon>Bacillota</taxon>
        <taxon>Bacilli</taxon>
        <taxon>Bacillales</taxon>
        <taxon>Bacillaceae</taxon>
        <taxon>Alkalihalobacterium</taxon>
    </lineage>
</organism>
<dbReference type="InterPro" id="IPR036097">
    <property type="entry name" value="HisK_dim/P_sf"/>
</dbReference>
<keyword evidence="7" id="KW-0067">ATP-binding</keyword>
<dbReference type="SMART" id="SM00448">
    <property type="entry name" value="REC"/>
    <property type="match status" value="1"/>
</dbReference>
<feature type="domain" description="Response regulatory" evidence="12">
    <location>
        <begin position="8"/>
        <end position="125"/>
    </location>
</feature>
<evidence type="ECO:0000256" key="7">
    <source>
        <dbReference type="ARBA" id="ARBA00022840"/>
    </source>
</evidence>
<dbReference type="InterPro" id="IPR001789">
    <property type="entry name" value="Sig_transdc_resp-reg_receiver"/>
</dbReference>